<gene>
    <name evidence="1" type="ORF">Q8A64_17215</name>
</gene>
<name>A0ABU1BT12_9BURK</name>
<dbReference type="Proteomes" id="UP001225596">
    <property type="component" value="Unassembled WGS sequence"/>
</dbReference>
<protein>
    <submittedName>
        <fullName evidence="1">Uncharacterized protein</fullName>
    </submittedName>
</protein>
<dbReference type="EMBL" id="JAUYVH010000017">
    <property type="protein sequence ID" value="MDQ9172155.1"/>
    <property type="molecule type" value="Genomic_DNA"/>
</dbReference>
<evidence type="ECO:0000313" key="1">
    <source>
        <dbReference type="EMBL" id="MDQ9172155.1"/>
    </source>
</evidence>
<keyword evidence="2" id="KW-1185">Reference proteome</keyword>
<sequence>MHNPDIPTRSQPMYKNATTPVTESLFIQSHTNHGMATDSHIIAPNRITTNGMQNKAIDIPVMKAVAMVGTSLENMEFTD</sequence>
<proteinExistence type="predicted"/>
<evidence type="ECO:0000313" key="2">
    <source>
        <dbReference type="Proteomes" id="UP001225596"/>
    </source>
</evidence>
<dbReference type="RefSeq" id="WP_338438162.1">
    <property type="nucleotide sequence ID" value="NZ_JAUYVH010000017.1"/>
</dbReference>
<organism evidence="1 2">
    <name type="scientific">Keguizhuia sedimenti</name>
    <dbReference type="NCBI Taxonomy" id="3064264"/>
    <lineage>
        <taxon>Bacteria</taxon>
        <taxon>Pseudomonadati</taxon>
        <taxon>Pseudomonadota</taxon>
        <taxon>Betaproteobacteria</taxon>
        <taxon>Burkholderiales</taxon>
        <taxon>Oxalobacteraceae</taxon>
        <taxon>Keguizhuia</taxon>
    </lineage>
</organism>
<accession>A0ABU1BT12</accession>
<reference evidence="1 2" key="1">
    <citation type="submission" date="2023-08" db="EMBL/GenBank/DDBJ databases">
        <title>Oxalobacteraceae gen .nov., isolated from river sludge outside the plant.</title>
        <authorList>
            <person name="Zhao S.Y."/>
        </authorList>
    </citation>
    <scope>NUCLEOTIDE SEQUENCE [LARGE SCALE GENOMIC DNA]</scope>
    <source>
        <strain evidence="1 2">R-40</strain>
    </source>
</reference>
<comment type="caution">
    <text evidence="1">The sequence shown here is derived from an EMBL/GenBank/DDBJ whole genome shotgun (WGS) entry which is preliminary data.</text>
</comment>